<dbReference type="STRING" id="45056.Lade_1991"/>
<dbReference type="EMBL" id="LNKA01000019">
    <property type="protein sequence ID" value="KTC64697.1"/>
    <property type="molecule type" value="Genomic_DNA"/>
</dbReference>
<evidence type="ECO:0000313" key="2">
    <source>
        <dbReference type="EMBL" id="VEH86165.1"/>
    </source>
</evidence>
<dbReference type="PATRIC" id="fig|45056.6.peg.2054"/>
<evidence type="ECO:0000313" key="4">
    <source>
        <dbReference type="Proteomes" id="UP000281170"/>
    </source>
</evidence>
<dbReference type="KEGG" id="ladl:NCTC12735_01813"/>
<reference evidence="1 3" key="1">
    <citation type="submission" date="2015-11" db="EMBL/GenBank/DDBJ databases">
        <title>Identification of large and diverse effector repertoires of 38 Legionella species.</title>
        <authorList>
            <person name="Burstein D."/>
            <person name="Amaro F."/>
            <person name="Zusman T."/>
            <person name="Lifshitz Z."/>
            <person name="Cohen O."/>
            <person name="Gilbert J.A."/>
            <person name="Pupko T."/>
            <person name="Shuman H.A."/>
            <person name="Segal G."/>
        </authorList>
    </citation>
    <scope>NUCLEOTIDE SEQUENCE [LARGE SCALE GENOMIC DNA]</scope>
    <source>
        <strain evidence="1 3">1762-AUS-E</strain>
    </source>
</reference>
<dbReference type="Proteomes" id="UP000281170">
    <property type="component" value="Plasmid 24"/>
</dbReference>
<dbReference type="AlphaFoldDB" id="A0A0W0R168"/>
<dbReference type="RefSeq" id="WP_232048539.1">
    <property type="nucleotide sequence ID" value="NZ_CAAAHS010000001.1"/>
</dbReference>
<name>A0A0W0R168_9GAMM</name>
<dbReference type="EMBL" id="LR134433">
    <property type="protein sequence ID" value="VEH86165.1"/>
    <property type="molecule type" value="Genomic_DNA"/>
</dbReference>
<protein>
    <submittedName>
        <fullName evidence="2">Uncharacterized protein conserved in bacteria</fullName>
    </submittedName>
</protein>
<proteinExistence type="predicted"/>
<organism evidence="1 3">
    <name type="scientific">Legionella adelaidensis</name>
    <dbReference type="NCBI Taxonomy" id="45056"/>
    <lineage>
        <taxon>Bacteria</taxon>
        <taxon>Pseudomonadati</taxon>
        <taxon>Pseudomonadota</taxon>
        <taxon>Gammaproteobacteria</taxon>
        <taxon>Legionellales</taxon>
        <taxon>Legionellaceae</taxon>
        <taxon>Legionella</taxon>
    </lineage>
</organism>
<keyword evidence="3" id="KW-1185">Reference proteome</keyword>
<evidence type="ECO:0000313" key="3">
    <source>
        <dbReference type="Proteomes" id="UP000054859"/>
    </source>
</evidence>
<geneLocation type="plasmid" evidence="2 4">
    <name>24</name>
</geneLocation>
<keyword evidence="2" id="KW-0614">Plasmid</keyword>
<dbReference type="Proteomes" id="UP000054859">
    <property type="component" value="Unassembled WGS sequence"/>
</dbReference>
<evidence type="ECO:0000313" key="1">
    <source>
        <dbReference type="EMBL" id="KTC64697.1"/>
    </source>
</evidence>
<gene>
    <name evidence="1" type="ORF">Lade_1991</name>
    <name evidence="2" type="ORF">NCTC12735_01813</name>
</gene>
<reference evidence="2 4" key="2">
    <citation type="submission" date="2018-12" db="EMBL/GenBank/DDBJ databases">
        <authorList>
            <consortium name="Pathogen Informatics"/>
        </authorList>
    </citation>
    <scope>NUCLEOTIDE SEQUENCE [LARGE SCALE GENOMIC DNA]</scope>
    <source>
        <strain evidence="2 4">NCTC12735</strain>
        <plasmid evidence="4">24</plasmid>
    </source>
</reference>
<accession>A0A0W0R168</accession>
<sequence length="236" mass="26942">MLGNNNVKLANLRMLEFVATKLGDIRNDVVFLGGCTTGLFISDPLVPDVRYTLDVDCIVDVISRNQYYQLEKKLNKQGFKKSITEDVICRWFYDEVILDVMPTDETILGFGNRWYKQAIASSNLYLLAENLEIRVVTAPYFLATKFEAFKTRGKMDFYASHDFEDIVSVLDGRLEIVHEIQNSDSILQEYLINSLQEIMLSPSFKGAIPGHFSQYGSIANDRIELLEQKLTSIQSK</sequence>